<gene>
    <name evidence="2" type="ORF">HNQ39_005070</name>
</gene>
<dbReference type="Pfam" id="PF18949">
    <property type="entry name" value="DUF5693"/>
    <property type="match status" value="1"/>
</dbReference>
<feature type="transmembrane region" description="Helical" evidence="1">
    <location>
        <begin position="6"/>
        <end position="24"/>
    </location>
</feature>
<protein>
    <submittedName>
        <fullName evidence="2">Uncharacterized protein</fullName>
    </submittedName>
</protein>
<feature type="transmembrane region" description="Helical" evidence="1">
    <location>
        <begin position="374"/>
        <end position="392"/>
    </location>
</feature>
<feature type="transmembrane region" description="Helical" evidence="1">
    <location>
        <begin position="467"/>
        <end position="486"/>
    </location>
</feature>
<feature type="transmembrane region" description="Helical" evidence="1">
    <location>
        <begin position="347"/>
        <end position="368"/>
    </location>
</feature>
<name>A0A7W9W9F3_ARMRO</name>
<feature type="transmembrane region" description="Helical" evidence="1">
    <location>
        <begin position="436"/>
        <end position="455"/>
    </location>
</feature>
<accession>A0A7W9W9F3</accession>
<feature type="transmembrane region" description="Helical" evidence="1">
    <location>
        <begin position="399"/>
        <end position="416"/>
    </location>
</feature>
<keyword evidence="1" id="KW-1133">Transmembrane helix</keyword>
<organism evidence="2 3">
    <name type="scientific">Armatimonas rosea</name>
    <dbReference type="NCBI Taxonomy" id="685828"/>
    <lineage>
        <taxon>Bacteria</taxon>
        <taxon>Bacillati</taxon>
        <taxon>Armatimonadota</taxon>
        <taxon>Armatimonadia</taxon>
        <taxon>Armatimonadales</taxon>
        <taxon>Armatimonadaceae</taxon>
        <taxon>Armatimonas</taxon>
    </lineage>
</organism>
<keyword evidence="1" id="KW-0812">Transmembrane</keyword>
<feature type="transmembrane region" description="Helical" evidence="1">
    <location>
        <begin position="588"/>
        <end position="610"/>
    </location>
</feature>
<dbReference type="AlphaFoldDB" id="A0A7W9W9F3"/>
<proteinExistence type="predicted"/>
<evidence type="ECO:0000313" key="3">
    <source>
        <dbReference type="Proteomes" id="UP000520814"/>
    </source>
</evidence>
<dbReference type="Proteomes" id="UP000520814">
    <property type="component" value="Unassembled WGS sequence"/>
</dbReference>
<evidence type="ECO:0000313" key="2">
    <source>
        <dbReference type="EMBL" id="MBB6053236.1"/>
    </source>
</evidence>
<reference evidence="2 3" key="1">
    <citation type="submission" date="2020-08" db="EMBL/GenBank/DDBJ databases">
        <title>Genomic Encyclopedia of Type Strains, Phase IV (KMG-IV): sequencing the most valuable type-strain genomes for metagenomic binning, comparative biology and taxonomic classification.</title>
        <authorList>
            <person name="Goeker M."/>
        </authorList>
    </citation>
    <scope>NUCLEOTIDE SEQUENCE [LARGE SCALE GENOMIC DNA]</scope>
    <source>
        <strain evidence="2 3">DSM 23562</strain>
    </source>
</reference>
<keyword evidence="1" id="KW-0472">Membrane</keyword>
<keyword evidence="3" id="KW-1185">Reference proteome</keyword>
<dbReference type="InterPro" id="IPR043748">
    <property type="entry name" value="DUF5693"/>
</dbReference>
<dbReference type="RefSeq" id="WP_184203336.1">
    <property type="nucleotide sequence ID" value="NZ_JACHGW010000006.1"/>
</dbReference>
<comment type="caution">
    <text evidence="2">The sequence shown here is derived from an EMBL/GenBank/DDBJ whole genome shotgun (WGS) entry which is preliminary data.</text>
</comment>
<feature type="transmembrane region" description="Helical" evidence="1">
    <location>
        <begin position="622"/>
        <end position="639"/>
    </location>
</feature>
<feature type="transmembrane region" description="Helical" evidence="1">
    <location>
        <begin position="517"/>
        <end position="535"/>
    </location>
</feature>
<evidence type="ECO:0000256" key="1">
    <source>
        <dbReference type="SAM" id="Phobius"/>
    </source>
</evidence>
<sequence>MQNLRVALWVMIGIGMLAGLYGAVERFRVEQKNRRVELTLDMTELQKLALAEGKPLPVVLQKFKQQGIQSVAITEDTLGSLEESRRVEIVPSALRGFTYLMAHQGNFGRIAAALLHRTHLRPDPGNPNAELSFPPDYEKLKAQDIGLQLHHPFSLVKSLGVGLDPDLVSIARAAHLGVVGRVGNSPNIPDAGIGWTLDQLKQQGVHTVIFSGDDVLGYDKKLEATRDALEKTGLRFGTVEFSKMKGDAVLQKLAASHVIRVHTVLGTEMATATPEDNVQRFSLAARERNMRLLYIRLFLDKPNPLDANLEYVGKIARALERGGLTIQPARANEPVSQTYPKFAVPRVVRALIGLGVAAAFLLLTDAFAGTLSNGRGLVGVGLGVVALGLVAGCFVTPKLGALAAAVIFAALAVVQPELFLPFDPTDKPLPTVLRRLARVVGIVTLGLTAVVGLLAEQVFLIKADAFVGIKLALYAPLLLATLYWALDLHAPSPLALWEKLKLRVRQGIALADDPIRLWQVAAALLALVVLALLWLRSGNDGAAVVTDFELRFRDLLDMTLPVRPRFKANLFGALMLGIYLAGRGERKLAIPVFLLGVIAVTDYLNTFCHLHIPLLVSVRRDILGLLLGALIGLALIALVERYGKRR</sequence>
<dbReference type="EMBL" id="JACHGW010000006">
    <property type="protein sequence ID" value="MBB6053236.1"/>
    <property type="molecule type" value="Genomic_DNA"/>
</dbReference>